<evidence type="ECO:0000313" key="2">
    <source>
        <dbReference type="EnsemblProtists" id="EKX54103"/>
    </source>
</evidence>
<dbReference type="Proteomes" id="UP000011087">
    <property type="component" value="Unassembled WGS sequence"/>
</dbReference>
<dbReference type="GeneID" id="17310879"/>
<reference evidence="2" key="3">
    <citation type="submission" date="2015-06" db="UniProtKB">
        <authorList>
            <consortium name="EnsemblProtists"/>
        </authorList>
    </citation>
    <scope>IDENTIFICATION</scope>
</reference>
<dbReference type="PaxDb" id="55529-EKX54103"/>
<accession>L1K144</accession>
<evidence type="ECO:0000313" key="3">
    <source>
        <dbReference type="Proteomes" id="UP000011087"/>
    </source>
</evidence>
<sequence length="282" mass="30999">MGRRRQGGFVLWAACGSMAALLLLSSHTVQRLRTSSSKSVLDSMSSKDVVGVPVRNEKELDQVIEHAEAYASRRSIEQVGTSLRTSLQPSLTTLENDYMALFSSQAFDYMSSHCCKTLYFPPDAEDVLPTTLSTNGMDSQKLRDFVGKGNTLVFNGASSRTIQFLNQYFGYQIESNPIQSDFSKRESYTVAGDPSTPSAYFEAIDEAMPAKLKQTPGMVGVDTSTLPAATAVVYNNFPRRSSFLSTVRFQIHILKMALDFPCRLLTAVLRRGSTVLRASAGI</sequence>
<dbReference type="KEGG" id="gtt:GUITHDRAFT_150153"/>
<evidence type="ECO:0000313" key="1">
    <source>
        <dbReference type="EMBL" id="EKX54103.1"/>
    </source>
</evidence>
<dbReference type="AlphaFoldDB" id="L1K144"/>
<proteinExistence type="predicted"/>
<keyword evidence="3" id="KW-1185">Reference proteome</keyword>
<name>L1K144_GUITC</name>
<organism evidence="1">
    <name type="scientific">Guillardia theta (strain CCMP2712)</name>
    <name type="common">Cryptophyte</name>
    <dbReference type="NCBI Taxonomy" id="905079"/>
    <lineage>
        <taxon>Eukaryota</taxon>
        <taxon>Cryptophyceae</taxon>
        <taxon>Pyrenomonadales</taxon>
        <taxon>Geminigeraceae</taxon>
        <taxon>Guillardia</taxon>
    </lineage>
</organism>
<dbReference type="EnsemblProtists" id="EKX54103">
    <property type="protein sequence ID" value="EKX54103"/>
    <property type="gene ID" value="GUITHDRAFT_150153"/>
</dbReference>
<reference evidence="1 3" key="1">
    <citation type="journal article" date="2012" name="Nature">
        <title>Algal genomes reveal evolutionary mosaicism and the fate of nucleomorphs.</title>
        <authorList>
            <consortium name="DOE Joint Genome Institute"/>
            <person name="Curtis B.A."/>
            <person name="Tanifuji G."/>
            <person name="Burki F."/>
            <person name="Gruber A."/>
            <person name="Irimia M."/>
            <person name="Maruyama S."/>
            <person name="Arias M.C."/>
            <person name="Ball S.G."/>
            <person name="Gile G.H."/>
            <person name="Hirakawa Y."/>
            <person name="Hopkins J.F."/>
            <person name="Kuo A."/>
            <person name="Rensing S.A."/>
            <person name="Schmutz J."/>
            <person name="Symeonidi A."/>
            <person name="Elias M."/>
            <person name="Eveleigh R.J."/>
            <person name="Herman E.K."/>
            <person name="Klute M.J."/>
            <person name="Nakayama T."/>
            <person name="Obornik M."/>
            <person name="Reyes-Prieto A."/>
            <person name="Armbrust E.V."/>
            <person name="Aves S.J."/>
            <person name="Beiko R.G."/>
            <person name="Coutinho P."/>
            <person name="Dacks J.B."/>
            <person name="Durnford D.G."/>
            <person name="Fast N.M."/>
            <person name="Green B.R."/>
            <person name="Grisdale C.J."/>
            <person name="Hempel F."/>
            <person name="Henrissat B."/>
            <person name="Hoppner M.P."/>
            <person name="Ishida K."/>
            <person name="Kim E."/>
            <person name="Koreny L."/>
            <person name="Kroth P.G."/>
            <person name="Liu Y."/>
            <person name="Malik S.B."/>
            <person name="Maier U.G."/>
            <person name="McRose D."/>
            <person name="Mock T."/>
            <person name="Neilson J.A."/>
            <person name="Onodera N.T."/>
            <person name="Poole A.M."/>
            <person name="Pritham E.J."/>
            <person name="Richards T.A."/>
            <person name="Rocap G."/>
            <person name="Roy S.W."/>
            <person name="Sarai C."/>
            <person name="Schaack S."/>
            <person name="Shirato S."/>
            <person name="Slamovits C.H."/>
            <person name="Spencer D.F."/>
            <person name="Suzuki S."/>
            <person name="Worden A.Z."/>
            <person name="Zauner S."/>
            <person name="Barry K."/>
            <person name="Bell C."/>
            <person name="Bharti A.K."/>
            <person name="Crow J.A."/>
            <person name="Grimwood J."/>
            <person name="Kramer R."/>
            <person name="Lindquist E."/>
            <person name="Lucas S."/>
            <person name="Salamov A."/>
            <person name="McFadden G.I."/>
            <person name="Lane C.E."/>
            <person name="Keeling P.J."/>
            <person name="Gray M.W."/>
            <person name="Grigoriev I.V."/>
            <person name="Archibald J.M."/>
        </authorList>
    </citation>
    <scope>NUCLEOTIDE SEQUENCE</scope>
    <source>
        <strain evidence="1 3">CCMP2712</strain>
    </source>
</reference>
<gene>
    <name evidence="1" type="ORF">GUITHDRAFT_150153</name>
</gene>
<dbReference type="EMBL" id="JH992968">
    <property type="protein sequence ID" value="EKX54103.1"/>
    <property type="molecule type" value="Genomic_DNA"/>
</dbReference>
<protein>
    <submittedName>
        <fullName evidence="1 2">Uncharacterized protein</fullName>
    </submittedName>
</protein>
<reference evidence="3" key="2">
    <citation type="submission" date="2012-11" db="EMBL/GenBank/DDBJ databases">
        <authorList>
            <person name="Kuo A."/>
            <person name="Curtis B.A."/>
            <person name="Tanifuji G."/>
            <person name="Burki F."/>
            <person name="Gruber A."/>
            <person name="Irimia M."/>
            <person name="Maruyama S."/>
            <person name="Arias M.C."/>
            <person name="Ball S.G."/>
            <person name="Gile G.H."/>
            <person name="Hirakawa Y."/>
            <person name="Hopkins J.F."/>
            <person name="Rensing S.A."/>
            <person name="Schmutz J."/>
            <person name="Symeonidi A."/>
            <person name="Elias M."/>
            <person name="Eveleigh R.J."/>
            <person name="Herman E.K."/>
            <person name="Klute M.J."/>
            <person name="Nakayama T."/>
            <person name="Obornik M."/>
            <person name="Reyes-Prieto A."/>
            <person name="Armbrust E.V."/>
            <person name="Aves S.J."/>
            <person name="Beiko R.G."/>
            <person name="Coutinho P."/>
            <person name="Dacks J.B."/>
            <person name="Durnford D.G."/>
            <person name="Fast N.M."/>
            <person name="Green B.R."/>
            <person name="Grisdale C."/>
            <person name="Hempe F."/>
            <person name="Henrissat B."/>
            <person name="Hoppner M.P."/>
            <person name="Ishida K.-I."/>
            <person name="Kim E."/>
            <person name="Koreny L."/>
            <person name="Kroth P.G."/>
            <person name="Liu Y."/>
            <person name="Malik S.-B."/>
            <person name="Maier U.G."/>
            <person name="McRose D."/>
            <person name="Mock T."/>
            <person name="Neilson J.A."/>
            <person name="Onodera N.T."/>
            <person name="Poole A.M."/>
            <person name="Pritham E.J."/>
            <person name="Richards T.A."/>
            <person name="Rocap G."/>
            <person name="Roy S.W."/>
            <person name="Sarai C."/>
            <person name="Schaack S."/>
            <person name="Shirato S."/>
            <person name="Slamovits C.H."/>
            <person name="Spencer D.F."/>
            <person name="Suzuki S."/>
            <person name="Worden A.Z."/>
            <person name="Zauner S."/>
            <person name="Barry K."/>
            <person name="Bell C."/>
            <person name="Bharti A.K."/>
            <person name="Crow J.A."/>
            <person name="Grimwood J."/>
            <person name="Kramer R."/>
            <person name="Lindquist E."/>
            <person name="Lucas S."/>
            <person name="Salamov A."/>
            <person name="McFadden G.I."/>
            <person name="Lane C.E."/>
            <person name="Keeling P.J."/>
            <person name="Gray M.W."/>
            <person name="Grigoriev I.V."/>
            <person name="Archibald J.M."/>
        </authorList>
    </citation>
    <scope>NUCLEOTIDE SEQUENCE</scope>
    <source>
        <strain evidence="3">CCMP2712</strain>
    </source>
</reference>
<dbReference type="RefSeq" id="XP_005841083.1">
    <property type="nucleotide sequence ID" value="XM_005841026.1"/>
</dbReference>
<dbReference type="HOGENOM" id="CLU_988489_0_0_1"/>